<dbReference type="RefSeq" id="WP_390229529.1">
    <property type="nucleotide sequence ID" value="NZ_JBHSCN010000005.1"/>
</dbReference>
<evidence type="ECO:0008006" key="3">
    <source>
        <dbReference type="Google" id="ProtNLM"/>
    </source>
</evidence>
<evidence type="ECO:0000313" key="2">
    <source>
        <dbReference type="Proteomes" id="UP001595900"/>
    </source>
</evidence>
<name>A0ABV8Q7K7_9MICO</name>
<proteinExistence type="predicted"/>
<keyword evidence="2" id="KW-1185">Reference proteome</keyword>
<comment type="caution">
    <text evidence="1">The sequence shown here is derived from an EMBL/GenBank/DDBJ whole genome shotgun (WGS) entry which is preliminary data.</text>
</comment>
<organism evidence="1 2">
    <name type="scientific">Gryllotalpicola reticulitermitis</name>
    <dbReference type="NCBI Taxonomy" id="1184153"/>
    <lineage>
        <taxon>Bacteria</taxon>
        <taxon>Bacillati</taxon>
        <taxon>Actinomycetota</taxon>
        <taxon>Actinomycetes</taxon>
        <taxon>Micrococcales</taxon>
        <taxon>Microbacteriaceae</taxon>
        <taxon>Gryllotalpicola</taxon>
    </lineage>
</organism>
<accession>A0ABV8Q7K7</accession>
<evidence type="ECO:0000313" key="1">
    <source>
        <dbReference type="EMBL" id="MFC4244315.1"/>
    </source>
</evidence>
<dbReference type="Proteomes" id="UP001595900">
    <property type="component" value="Unassembled WGS sequence"/>
</dbReference>
<gene>
    <name evidence="1" type="ORF">ACFOYW_13120</name>
</gene>
<dbReference type="EMBL" id="JBHSCN010000005">
    <property type="protein sequence ID" value="MFC4244315.1"/>
    <property type="molecule type" value="Genomic_DNA"/>
</dbReference>
<protein>
    <recommendedName>
        <fullName evidence="3">PH domain-containing protein</fullName>
    </recommendedName>
</protein>
<reference evidence="2" key="1">
    <citation type="journal article" date="2019" name="Int. J. Syst. Evol. Microbiol.">
        <title>The Global Catalogue of Microorganisms (GCM) 10K type strain sequencing project: providing services to taxonomists for standard genome sequencing and annotation.</title>
        <authorList>
            <consortium name="The Broad Institute Genomics Platform"/>
            <consortium name="The Broad Institute Genome Sequencing Center for Infectious Disease"/>
            <person name="Wu L."/>
            <person name="Ma J."/>
        </authorList>
    </citation>
    <scope>NUCLEOTIDE SEQUENCE [LARGE SCALE GENOMIC DNA]</scope>
    <source>
        <strain evidence="2">CGMCC 1.10363</strain>
    </source>
</reference>
<sequence length="57" mass="6761">MTRNTMSETEEREYADWLLELQQQALYTKQKQSNEHWHRVAERLLTAFGAGDPDAEH</sequence>